<sequence length="283" mass="30233">MASPTGAAGPPGRILVLLDGSRLSRAALAAAADIAGREGREVLGVFVEEDNLLRSAAYPFTREVGGTSGERRPMDRILLEQRLRRLAERARSALTELEAQRGFPCDLSVIRGHVVDEVLALARPQDLLVLGRSGWSEAIGMRLGSTARGLMHQAPGVVLLWCETRKPVQRVVVLLNDHDDANERALLAAQSVCRHRQQPVTVVVPAGDGLTASKLADLKAATAVFGKGCRLRQLASMGAATVARVLREEGASQLVISRQSALFCQPGIEPLLLALNLPVTVTP</sequence>
<dbReference type="Proteomes" id="UP000199675">
    <property type="component" value="Unassembled WGS sequence"/>
</dbReference>
<dbReference type="Gene3D" id="3.40.50.12370">
    <property type="match status" value="1"/>
</dbReference>
<dbReference type="CDD" id="cd00293">
    <property type="entry name" value="USP-like"/>
    <property type="match status" value="1"/>
</dbReference>
<keyword evidence="5" id="KW-1185">Reference proteome</keyword>
<dbReference type="PRINTS" id="PR01438">
    <property type="entry name" value="UNVRSLSTRESS"/>
</dbReference>
<dbReference type="STRING" id="488533.SAMN04487960_10467"/>
<comment type="similarity">
    <text evidence="1">Belongs to the universal stress protein A family.</text>
</comment>
<dbReference type="EMBL" id="FNNE01000010">
    <property type="protein sequence ID" value="SDX53240.1"/>
    <property type="molecule type" value="Genomic_DNA"/>
</dbReference>
<dbReference type="InterPro" id="IPR006015">
    <property type="entry name" value="Universal_stress_UspA"/>
</dbReference>
<organism evidence="3 5">
    <name type="scientific">Marinobacter mobilis</name>
    <dbReference type="NCBI Taxonomy" id="488533"/>
    <lineage>
        <taxon>Bacteria</taxon>
        <taxon>Pseudomonadati</taxon>
        <taxon>Pseudomonadota</taxon>
        <taxon>Gammaproteobacteria</taxon>
        <taxon>Pseudomonadales</taxon>
        <taxon>Marinobacteraceae</taxon>
        <taxon>Marinobacter</taxon>
    </lineage>
</organism>
<dbReference type="SUPFAM" id="SSF52402">
    <property type="entry name" value="Adenine nucleotide alpha hydrolases-like"/>
    <property type="match status" value="1"/>
</dbReference>
<evidence type="ECO:0000313" key="4">
    <source>
        <dbReference type="EMBL" id="SDX53240.1"/>
    </source>
</evidence>
<protein>
    <submittedName>
        <fullName evidence="3">Nucleotide-binding universal stress protein, UspA family</fullName>
    </submittedName>
</protein>
<gene>
    <name evidence="3" type="ORF">SAMN04487960_10467</name>
    <name evidence="4" type="ORF">SAMN04487960_110166</name>
</gene>
<feature type="domain" description="UspA" evidence="2">
    <location>
        <begin position="13"/>
        <end position="159"/>
    </location>
</feature>
<evidence type="ECO:0000256" key="1">
    <source>
        <dbReference type="ARBA" id="ARBA00008791"/>
    </source>
</evidence>
<dbReference type="EMBL" id="FNNE01000004">
    <property type="protein sequence ID" value="SDW76171.1"/>
    <property type="molecule type" value="Genomic_DNA"/>
</dbReference>
<accession>A0A1H2W6M9</accession>
<evidence type="ECO:0000313" key="3">
    <source>
        <dbReference type="EMBL" id="SDW76171.1"/>
    </source>
</evidence>
<dbReference type="AlphaFoldDB" id="A0A1H2W6M9"/>
<name>A0A1H2W6M9_9GAMM</name>
<proteinExistence type="inferred from homology"/>
<evidence type="ECO:0000313" key="5">
    <source>
        <dbReference type="Proteomes" id="UP000199675"/>
    </source>
</evidence>
<evidence type="ECO:0000259" key="2">
    <source>
        <dbReference type="Pfam" id="PF00582"/>
    </source>
</evidence>
<dbReference type="Pfam" id="PF00582">
    <property type="entry name" value="Usp"/>
    <property type="match status" value="1"/>
</dbReference>
<dbReference type="InterPro" id="IPR006016">
    <property type="entry name" value="UspA"/>
</dbReference>
<dbReference type="OrthoDB" id="6361295at2"/>
<reference evidence="3 5" key="1">
    <citation type="submission" date="2016-10" db="EMBL/GenBank/DDBJ databases">
        <authorList>
            <person name="de Groot N.N."/>
        </authorList>
    </citation>
    <scope>NUCLEOTIDE SEQUENCE [LARGE SCALE GENOMIC DNA]</scope>
    <source>
        <strain evidence="3 5">CGMCC 1.7059</strain>
    </source>
</reference>
<dbReference type="RefSeq" id="WP_091812321.1">
    <property type="nucleotide sequence ID" value="NZ_FNNE01000004.1"/>
</dbReference>